<organism evidence="7 8">
    <name type="scientific">Piromyces finnis</name>
    <dbReference type="NCBI Taxonomy" id="1754191"/>
    <lineage>
        <taxon>Eukaryota</taxon>
        <taxon>Fungi</taxon>
        <taxon>Fungi incertae sedis</taxon>
        <taxon>Chytridiomycota</taxon>
        <taxon>Chytridiomycota incertae sedis</taxon>
        <taxon>Neocallimastigomycetes</taxon>
        <taxon>Neocallimastigales</taxon>
        <taxon>Neocallimastigaceae</taxon>
        <taxon>Piromyces</taxon>
    </lineage>
</organism>
<dbReference type="GO" id="GO:0035859">
    <property type="term" value="C:Seh1-associated complex"/>
    <property type="evidence" value="ECO:0007669"/>
    <property type="project" value="TreeGrafter"/>
</dbReference>
<feature type="compositionally biased region" description="Low complexity" evidence="5">
    <location>
        <begin position="1353"/>
        <end position="1405"/>
    </location>
</feature>
<dbReference type="PROSITE" id="PS50908">
    <property type="entry name" value="RWD"/>
    <property type="match status" value="1"/>
</dbReference>
<feature type="compositionally biased region" description="Polar residues" evidence="5">
    <location>
        <begin position="379"/>
        <end position="398"/>
    </location>
</feature>
<feature type="region of interest" description="Disordered" evidence="5">
    <location>
        <begin position="346"/>
        <end position="398"/>
    </location>
</feature>
<dbReference type="Pfam" id="PF17120">
    <property type="entry name" value="zf-RING_16"/>
    <property type="match status" value="1"/>
</dbReference>
<dbReference type="GO" id="GO:0005774">
    <property type="term" value="C:vacuolar membrane"/>
    <property type="evidence" value="ECO:0007669"/>
    <property type="project" value="TreeGrafter"/>
</dbReference>
<dbReference type="OrthoDB" id="311712at2759"/>
<evidence type="ECO:0000256" key="5">
    <source>
        <dbReference type="SAM" id="MobiDB-lite"/>
    </source>
</evidence>
<gene>
    <name evidence="7" type="ORF">BCR36DRAFT_352120</name>
</gene>
<dbReference type="EMBL" id="MCFH01000020">
    <property type="protein sequence ID" value="ORX50754.1"/>
    <property type="molecule type" value="Genomic_DNA"/>
</dbReference>
<dbReference type="STRING" id="1754191.A0A1Y1VA76"/>
<feature type="region of interest" description="Disordered" evidence="5">
    <location>
        <begin position="1341"/>
        <end position="1409"/>
    </location>
</feature>
<dbReference type="Proteomes" id="UP000193719">
    <property type="component" value="Unassembled WGS sequence"/>
</dbReference>
<evidence type="ECO:0000313" key="7">
    <source>
        <dbReference type="EMBL" id="ORX50754.1"/>
    </source>
</evidence>
<feature type="compositionally biased region" description="Low complexity" evidence="5">
    <location>
        <begin position="636"/>
        <end position="646"/>
    </location>
</feature>
<keyword evidence="2" id="KW-0677">Repeat</keyword>
<name>A0A1Y1VA76_9FUNG</name>
<dbReference type="InterPro" id="IPR015943">
    <property type="entry name" value="WD40/YVTN_repeat-like_dom_sf"/>
</dbReference>
<sequence>MSNVNQKNISATSLNSTNTSTIYQSLSVHFEQPVTTVSISPNSRDVVLAAKKGMFILNLEAPYEMPRVLQHITKWEVADVQWNPHLERQNLIASTSNQKVLIWNLALNSTSSSSSSKHIEFVLSSHTRAVSDINWSGFNPDVLATCSLDSYIHIWDLKSPNKKPVNSFCAWTAGATQVKFNKKNEWLLASSHDSDLRIWDIRKGSAPVTTITAHMNKIYGIDWHNSKENEILTCSQDKLVKFWDINNPKSCKGVITTNTPVWRARYAPFGELIITMPQRNDSQLLMWSRNDLNTPVYSFSGHNDVVREFLWRSKKENQNDTVNYQLVTWSKDKTLKLWPVNPKNLKLLGNDNSESNDNLKDGNMISITNNGASDDIKISNESSSQQQKTQIDTPSQLNTNIDSFSSSLSMSFSISETKPPALPKLNVDSQDIALAVNRNKSMNNISVMKEEDFDGSYFQEDDDIFTGITNDIEKKDQIRETYIPTSLEDEIEWISKRFPSVRFEKVNFTYRTCTITLHHFESYVKPGIPAVFVKVNIQFPPQYPNKAPPTFEIQKTGMISMANRNFMTSKLEEIANTYAEKSFPCLEASIQFLLSGDASSTLRISTENDEVTYPRNVSFFDDYSFTNNQDDIDNISTSSSDNLSSIENKQSFKKKSSKNENHFNYSSTQNVPYPCLCGARFSPTGKLIVFFSPLPHPSETKFTTHTLGTHNQQPILQTTQFTTQPKTFDLYDSYRNFILVRYPKVFLTGNGVNQEPLRTDDAIITSSSAINQNNIIDKVDDGNDGKLNLWFDMDEEDQEEAPMPSLFYKPKPNTNLQPALASTSNFLRRVRQYTKAKPDIPSGSLLTSLLDNKLDSVINNETFPLEANSPIDPPINSASNHPSFLSNNMMNMEENPNNNSKDKEFLNVDNDSNVESDNLSIISQPPSSHDTEYDDSESTTPIVMNKRYHGYQYSGGINLSTSKSSNGLVESITHSTLSSYNESFKTNEEIINEAIDDDMNYNDVPVFSLDKKENSSEKEKSKKEDDSGYFGASIFVKDIQCLLPINKNLAKDYTLQGDDAVIICMKNCRAAKKNNRPDLVKIWGIVGLILSKYRKAIISKNDFNGHHVVEEKTSISWKLHPFGRHLVNTIFSYLEKQGDVQTLALLSCVFTIPYKNENIIVPVKVSEIEVHQMQLNSYTNDQNNITKSRNSLLLNSQLDYEGSYSPFSTGNMVDGHPATTFTPMGMIKPKKGNQIPTGQNMEYENVKSPTSNRGVIEMPIKYNLPNNSLQPHMVQYITNINNHTPKPSINQNIYVNNNNYNQVNMNMSYPGFINTRPFINKYPTGNYNEGIRRQMISNESSYLQPPSHPYYMSNGSSNNNNNNNINNNNNNNNSSDNSSNNNNNNNNINNNNNNNGSTNTSNNNNMQMQVPLPMSKSQQFHSPANHNSSMDYNNPIPVSIIEENEKMMKINGQNVKPSPRPHPTKSSSEINNNALLKENILNQKSTMIRNPIITTTNYNSYINRYANQPVSKLDNSKENENTIINDNSSLSTIEMNNTINNNTNSLTNNSNLNQINPINSYNNLIMTGNMGGQIITQNHNKNMTSEITMSRVQPYGEFDDEEGGDIYIPLIDSNKQTLYDCYRIVYAEILYSWGYLKQRAEILKFVTEQHLNETESPPFELTIKCSHCEKDLIPNNKGFFCMRCNESKRGSICAICRLPVRGLTNFCMICNHGGHMNHIRDWFVKEKNKYCPAGCNCQCVFKNNGLIGAIP</sequence>
<dbReference type="SMART" id="SM00320">
    <property type="entry name" value="WD40"/>
    <property type="match status" value="6"/>
</dbReference>
<dbReference type="GO" id="GO:0035591">
    <property type="term" value="F:signaling adaptor activity"/>
    <property type="evidence" value="ECO:0007669"/>
    <property type="project" value="TreeGrafter"/>
</dbReference>
<dbReference type="InterPro" id="IPR016135">
    <property type="entry name" value="UBQ-conjugating_enzyme/RWD"/>
</dbReference>
<protein>
    <submittedName>
        <fullName evidence="7">WD40 repeat-like protein</fullName>
    </submittedName>
</protein>
<dbReference type="GO" id="GO:0034198">
    <property type="term" value="P:cellular response to amino acid starvation"/>
    <property type="evidence" value="ECO:0007669"/>
    <property type="project" value="TreeGrafter"/>
</dbReference>
<dbReference type="PROSITE" id="PS00678">
    <property type="entry name" value="WD_REPEATS_1"/>
    <property type="match status" value="3"/>
</dbReference>
<evidence type="ECO:0000259" key="6">
    <source>
        <dbReference type="PROSITE" id="PS50908"/>
    </source>
</evidence>
<dbReference type="Pfam" id="PF05773">
    <property type="entry name" value="RWD"/>
    <property type="match status" value="1"/>
</dbReference>
<evidence type="ECO:0000256" key="1">
    <source>
        <dbReference type="ARBA" id="ARBA00022574"/>
    </source>
</evidence>
<dbReference type="InterPro" id="IPR036322">
    <property type="entry name" value="WD40_repeat_dom_sf"/>
</dbReference>
<comment type="similarity">
    <text evidence="3">Belongs to the WD repeat WDR59 family.</text>
</comment>
<dbReference type="GO" id="GO:1904263">
    <property type="term" value="P:positive regulation of TORC1 signaling"/>
    <property type="evidence" value="ECO:0007669"/>
    <property type="project" value="TreeGrafter"/>
</dbReference>
<keyword evidence="8" id="KW-1185">Reference proteome</keyword>
<dbReference type="SMART" id="SM00591">
    <property type="entry name" value="RWD"/>
    <property type="match status" value="1"/>
</dbReference>
<proteinExistence type="inferred from homology"/>
<evidence type="ECO:0000256" key="3">
    <source>
        <dbReference type="ARBA" id="ARBA00038452"/>
    </source>
</evidence>
<dbReference type="PROSITE" id="PS50294">
    <property type="entry name" value="WD_REPEATS_REGION"/>
    <property type="match status" value="2"/>
</dbReference>
<dbReference type="InterPro" id="IPR001680">
    <property type="entry name" value="WD40_rpt"/>
</dbReference>
<keyword evidence="1 4" id="KW-0853">WD repeat</keyword>
<comment type="caution">
    <text evidence="7">The sequence shown here is derived from an EMBL/GenBank/DDBJ whole genome shotgun (WGS) entry which is preliminary data.</text>
</comment>
<dbReference type="InterPro" id="IPR019775">
    <property type="entry name" value="WD40_repeat_CS"/>
</dbReference>
<dbReference type="Gene3D" id="2.130.10.10">
    <property type="entry name" value="YVTN repeat-like/Quinoprotein amine dehydrogenase"/>
    <property type="match status" value="1"/>
</dbReference>
<feature type="repeat" description="WD" evidence="4">
    <location>
        <begin position="211"/>
        <end position="247"/>
    </location>
</feature>
<dbReference type="InterPro" id="IPR006575">
    <property type="entry name" value="RWD_dom"/>
</dbReference>
<feature type="domain" description="RWD" evidence="6">
    <location>
        <begin position="489"/>
        <end position="600"/>
    </location>
</feature>
<dbReference type="InterPro" id="IPR049567">
    <property type="entry name" value="WDR59-like"/>
</dbReference>
<evidence type="ECO:0000313" key="8">
    <source>
        <dbReference type="Proteomes" id="UP000193719"/>
    </source>
</evidence>
<feature type="repeat" description="WD" evidence="4">
    <location>
        <begin position="178"/>
        <end position="209"/>
    </location>
</feature>
<reference evidence="7 8" key="1">
    <citation type="submission" date="2016-08" db="EMBL/GenBank/DDBJ databases">
        <title>Genomes of anaerobic fungi encode conserved fungal cellulosomes for biomass hydrolysis.</title>
        <authorList>
            <consortium name="DOE Joint Genome Institute"/>
            <person name="Haitjema C.H."/>
            <person name="Gilmore S.P."/>
            <person name="Henske J.K."/>
            <person name="Solomon K.V."/>
            <person name="De Groot R."/>
            <person name="Kuo A."/>
            <person name="Mondo S.J."/>
            <person name="Salamov A.A."/>
            <person name="Labutti K."/>
            <person name="Zhao Z."/>
            <person name="Chiniquy J."/>
            <person name="Barry K."/>
            <person name="Brewer H.M."/>
            <person name="Purvine S.O."/>
            <person name="Wright A.T."/>
            <person name="Boxma B."/>
            <person name="Van Alen T."/>
            <person name="Hackstein J.H."/>
            <person name="Baker S.E."/>
            <person name="Grigoriev I.V."/>
            <person name="O'Malley M.A."/>
        </authorList>
    </citation>
    <scope>NUCLEOTIDE SEQUENCE [LARGE SCALE GENOMIC DNA]</scope>
    <source>
        <strain evidence="8">finn</strain>
    </source>
</reference>
<dbReference type="Pfam" id="PF00400">
    <property type="entry name" value="WD40"/>
    <property type="match status" value="3"/>
</dbReference>
<accession>A0A1Y1VA76</accession>
<reference evidence="7 8" key="2">
    <citation type="submission" date="2016-08" db="EMBL/GenBank/DDBJ databases">
        <title>Pervasive Adenine N6-methylation of Active Genes in Fungi.</title>
        <authorList>
            <consortium name="DOE Joint Genome Institute"/>
            <person name="Mondo S.J."/>
            <person name="Dannebaum R.O."/>
            <person name="Kuo R.C."/>
            <person name="Labutti K."/>
            <person name="Haridas S."/>
            <person name="Kuo A."/>
            <person name="Salamov A."/>
            <person name="Ahrendt S.R."/>
            <person name="Lipzen A."/>
            <person name="Sullivan W."/>
            <person name="Andreopoulos W.B."/>
            <person name="Clum A."/>
            <person name="Lindquist E."/>
            <person name="Daum C."/>
            <person name="Ramamoorthy G.K."/>
            <person name="Gryganskyi A."/>
            <person name="Culley D."/>
            <person name="Magnuson J.K."/>
            <person name="James T.Y."/>
            <person name="O'Malley M.A."/>
            <person name="Stajich J.E."/>
            <person name="Spatafora J.W."/>
            <person name="Visel A."/>
            <person name="Grigoriev I.V."/>
        </authorList>
    </citation>
    <scope>NUCLEOTIDE SEQUENCE [LARGE SCALE GENOMIC DNA]</scope>
    <source>
        <strain evidence="8">finn</strain>
    </source>
</reference>
<evidence type="ECO:0000256" key="2">
    <source>
        <dbReference type="ARBA" id="ARBA00022737"/>
    </source>
</evidence>
<feature type="region of interest" description="Disordered" evidence="5">
    <location>
        <begin position="636"/>
        <end position="660"/>
    </location>
</feature>
<dbReference type="InterPro" id="IPR049566">
    <property type="entry name" value="WDR59_RTC1-like_RING_Znf"/>
</dbReference>
<evidence type="ECO:0000256" key="4">
    <source>
        <dbReference type="PROSITE-ProRule" id="PRU00221"/>
    </source>
</evidence>
<dbReference type="SUPFAM" id="SSF50978">
    <property type="entry name" value="WD40 repeat-like"/>
    <property type="match status" value="1"/>
</dbReference>
<feature type="repeat" description="WD" evidence="4">
    <location>
        <begin position="123"/>
        <end position="165"/>
    </location>
</feature>
<dbReference type="Gene3D" id="3.10.110.10">
    <property type="entry name" value="Ubiquitin Conjugating Enzyme"/>
    <property type="match status" value="1"/>
</dbReference>
<dbReference type="PANTHER" id="PTHR46170:SF1">
    <property type="entry name" value="GATOR COMPLEX PROTEIN WDR59"/>
    <property type="match status" value="1"/>
</dbReference>
<dbReference type="PROSITE" id="PS50082">
    <property type="entry name" value="WD_REPEATS_2"/>
    <property type="match status" value="3"/>
</dbReference>
<dbReference type="PANTHER" id="PTHR46170">
    <property type="entry name" value="GATOR COMPLEX PROTEIN WDR59"/>
    <property type="match status" value="1"/>
</dbReference>